<evidence type="ECO:0000256" key="1">
    <source>
        <dbReference type="ARBA" id="ARBA00006817"/>
    </source>
</evidence>
<protein>
    <submittedName>
        <fullName evidence="3">Uncharacterized conserved protein YndB, AHSA1/START domain</fullName>
    </submittedName>
</protein>
<feature type="domain" description="Activator of Hsp90 ATPase homologue 1/2-like C-terminal" evidence="2">
    <location>
        <begin position="33"/>
        <end position="141"/>
    </location>
</feature>
<evidence type="ECO:0000259" key="2">
    <source>
        <dbReference type="Pfam" id="PF08327"/>
    </source>
</evidence>
<gene>
    <name evidence="3" type="ORF">GA0070624_6159</name>
</gene>
<dbReference type="SUPFAM" id="SSF55961">
    <property type="entry name" value="Bet v1-like"/>
    <property type="match status" value="1"/>
</dbReference>
<dbReference type="RefSeq" id="WP_091346651.1">
    <property type="nucleotide sequence ID" value="NZ_FMHV01000002.1"/>
</dbReference>
<dbReference type="InterPro" id="IPR023393">
    <property type="entry name" value="START-like_dom_sf"/>
</dbReference>
<sequence>MDRDSFRPGPLAEVFCIPADDRWDLVFVRDLRHPPEKVWAALTEPARLAEWAPFLASRDLGTEGDATLSMVDGDQTTDTPATVLRAERPTLLEYTWGGDLLRWELTPSDAGTRLTLKHRVEKRDLAPMMAAGWHLCLDVADHLLEGDPVGPIRGAEAMNFGWAELRDAYAERLDLDPPRP</sequence>
<comment type="similarity">
    <text evidence="1">Belongs to the AHA1 family.</text>
</comment>
<evidence type="ECO:0000313" key="3">
    <source>
        <dbReference type="EMBL" id="SCL38275.1"/>
    </source>
</evidence>
<accession>A0A1C6T9X7</accession>
<evidence type="ECO:0000313" key="4">
    <source>
        <dbReference type="Proteomes" id="UP000199413"/>
    </source>
</evidence>
<dbReference type="AlphaFoldDB" id="A0A1C6T9X7"/>
<dbReference type="OrthoDB" id="9803476at2"/>
<dbReference type="EMBL" id="FMHV01000002">
    <property type="protein sequence ID" value="SCL38275.1"/>
    <property type="molecule type" value="Genomic_DNA"/>
</dbReference>
<name>A0A1C6T9X7_9ACTN</name>
<dbReference type="CDD" id="cd08899">
    <property type="entry name" value="SRPBCC_CalC_Aha1-like_6"/>
    <property type="match status" value="1"/>
</dbReference>
<proteinExistence type="inferred from homology"/>
<dbReference type="STRING" id="568872.GA0070624_6159"/>
<organism evidence="3 4">
    <name type="scientific">Micromonospora rhizosphaerae</name>
    <dbReference type="NCBI Taxonomy" id="568872"/>
    <lineage>
        <taxon>Bacteria</taxon>
        <taxon>Bacillati</taxon>
        <taxon>Actinomycetota</taxon>
        <taxon>Actinomycetes</taxon>
        <taxon>Micromonosporales</taxon>
        <taxon>Micromonosporaceae</taxon>
        <taxon>Micromonospora</taxon>
    </lineage>
</organism>
<dbReference type="InterPro" id="IPR013538">
    <property type="entry name" value="ASHA1/2-like_C"/>
</dbReference>
<dbReference type="Proteomes" id="UP000199413">
    <property type="component" value="Unassembled WGS sequence"/>
</dbReference>
<keyword evidence="4" id="KW-1185">Reference proteome</keyword>
<reference evidence="4" key="1">
    <citation type="submission" date="2016-06" db="EMBL/GenBank/DDBJ databases">
        <authorList>
            <person name="Varghese N."/>
            <person name="Submissions Spin"/>
        </authorList>
    </citation>
    <scope>NUCLEOTIDE SEQUENCE [LARGE SCALE GENOMIC DNA]</scope>
    <source>
        <strain evidence="4">DSM 45431</strain>
    </source>
</reference>
<dbReference type="Gene3D" id="3.30.530.20">
    <property type="match status" value="1"/>
</dbReference>
<dbReference type="Pfam" id="PF08327">
    <property type="entry name" value="AHSA1"/>
    <property type="match status" value="1"/>
</dbReference>